<dbReference type="InterPro" id="IPR005467">
    <property type="entry name" value="His_kinase_dom"/>
</dbReference>
<dbReference type="InterPro" id="IPR003594">
    <property type="entry name" value="HATPase_dom"/>
</dbReference>
<dbReference type="Proteomes" id="UP000737555">
    <property type="component" value="Unassembled WGS sequence"/>
</dbReference>
<keyword evidence="7" id="KW-0067">ATP-binding</keyword>
<evidence type="ECO:0000256" key="1">
    <source>
        <dbReference type="ARBA" id="ARBA00000085"/>
    </source>
</evidence>
<reference evidence="11" key="1">
    <citation type="submission" date="2020-05" db="EMBL/GenBank/DDBJ databases">
        <title>The first insight into the ecology of ammonia-tolerant syntrophic propionate oxidizing bacteria.</title>
        <authorList>
            <person name="Singh A."/>
            <person name="Schnurer A."/>
            <person name="Westerholm M."/>
        </authorList>
    </citation>
    <scope>NUCLEOTIDE SEQUENCE</scope>
    <source>
        <strain evidence="11">MAG54</strain>
    </source>
</reference>
<feature type="domain" description="Histidine kinase" evidence="9">
    <location>
        <begin position="424"/>
        <end position="628"/>
    </location>
</feature>
<dbReference type="InterPro" id="IPR050351">
    <property type="entry name" value="BphY/WalK/GraS-like"/>
</dbReference>
<dbReference type="EMBL" id="JABMJE010000044">
    <property type="protein sequence ID" value="NQS77963.1"/>
    <property type="molecule type" value="Genomic_DNA"/>
</dbReference>
<evidence type="ECO:0000256" key="7">
    <source>
        <dbReference type="ARBA" id="ARBA00022840"/>
    </source>
</evidence>
<dbReference type="EC" id="2.7.13.3" evidence="2"/>
<dbReference type="PROSITE" id="PS50109">
    <property type="entry name" value="HIS_KIN"/>
    <property type="match status" value="1"/>
</dbReference>
<dbReference type="SUPFAM" id="SSF158472">
    <property type="entry name" value="HAMP domain-like"/>
    <property type="match status" value="1"/>
</dbReference>
<dbReference type="InterPro" id="IPR036097">
    <property type="entry name" value="HisK_dim/P_sf"/>
</dbReference>
<dbReference type="InterPro" id="IPR004358">
    <property type="entry name" value="Sig_transdc_His_kin-like_C"/>
</dbReference>
<dbReference type="GO" id="GO:0000156">
    <property type="term" value="F:phosphorelay response regulator activity"/>
    <property type="evidence" value="ECO:0007669"/>
    <property type="project" value="TreeGrafter"/>
</dbReference>
<keyword evidence="6" id="KW-0418">Kinase</keyword>
<evidence type="ECO:0000256" key="3">
    <source>
        <dbReference type="ARBA" id="ARBA00022553"/>
    </source>
</evidence>
<dbReference type="AlphaFoldDB" id="A0A8T7H0M8"/>
<feature type="domain" description="HAMP" evidence="10">
    <location>
        <begin position="332"/>
        <end position="384"/>
    </location>
</feature>
<comment type="catalytic activity">
    <reaction evidence="1">
        <text>ATP + protein L-histidine = ADP + protein N-phospho-L-histidine.</text>
        <dbReference type="EC" id="2.7.13.3"/>
    </reaction>
</comment>
<dbReference type="PANTHER" id="PTHR42878:SF7">
    <property type="entry name" value="SENSOR HISTIDINE KINASE GLRK"/>
    <property type="match status" value="1"/>
</dbReference>
<dbReference type="Pfam" id="PF02518">
    <property type="entry name" value="HATPase_c"/>
    <property type="match status" value="1"/>
</dbReference>
<dbReference type="InterPro" id="IPR036890">
    <property type="entry name" value="HATPase_C_sf"/>
</dbReference>
<dbReference type="SMART" id="SM00304">
    <property type="entry name" value="HAMP"/>
    <property type="match status" value="1"/>
</dbReference>
<sequence>MTTAGGSGRKVRRFSTCLMLVMILITVPTIGLISALDFWQVEQGLIADENLLREQTEKSIVQAITLVDAGLNLFDSTLDQRMEEGFIPFLAEYERAGRDPAAMDLSRVREELGGEMDIYIINTSGVIEYTTYPPDLGLDFAEIPYFYDRVMELRLGNIFSADRVLTEPASGKLRKYAYMPSPDHRYLFELGLDCTATGVDRYDPQYRTLKEDLMRLNPALEGIRIYDCFGRIINVTDSEGPNDPAVINPIAREIFETKQDRTLTDAAAGTTTRYILVDLSDPGYASDVSRIVELTYNTTPLNTRLAEMRLGHVVLAVFASLVACCIAFPVSRRITRPVREIADDVNRIAAGNLDHQIRISTGTEFTRLEEGIGAMVAALRENIRRLRASEEAAREYSAHLEELVRERTAELEMSNRAATLFLDIMIHDINNANTIAIGYTQLLVDALEGEQQEMARKMLSRLEQSSETIGGVATLRRARESRTALTQMDLDRVIQAQTANFPAVLIHYEGHPVAVLADDLLSEVFANLLGNAEKFGGPDVEITIRVEEHGEEVEVSVEDTGPGIPDTMKATLFSRFGKGECRLAGAGLGLYICRMLIERYSGKIWVDDRVPGEPGRGAAIRFTLRKAGTDH</sequence>
<keyword evidence="5" id="KW-0547">Nucleotide-binding</keyword>
<evidence type="ECO:0000256" key="6">
    <source>
        <dbReference type="ARBA" id="ARBA00022777"/>
    </source>
</evidence>
<dbReference type="SUPFAM" id="SSF55874">
    <property type="entry name" value="ATPase domain of HSP90 chaperone/DNA topoisomerase II/histidine kinase"/>
    <property type="match status" value="1"/>
</dbReference>
<evidence type="ECO:0000256" key="4">
    <source>
        <dbReference type="ARBA" id="ARBA00022679"/>
    </source>
</evidence>
<comment type="caution">
    <text evidence="11">The sequence shown here is derived from an EMBL/GenBank/DDBJ whole genome shotgun (WGS) entry which is preliminary data.</text>
</comment>
<dbReference type="SUPFAM" id="SSF47384">
    <property type="entry name" value="Homodimeric domain of signal transducing histidine kinase"/>
    <property type="match status" value="1"/>
</dbReference>
<keyword evidence="3" id="KW-0597">Phosphoprotein</keyword>
<dbReference type="Gene3D" id="3.30.565.10">
    <property type="entry name" value="Histidine kinase-like ATPase, C-terminal domain"/>
    <property type="match status" value="1"/>
</dbReference>
<dbReference type="SMART" id="SM00387">
    <property type="entry name" value="HATPase_c"/>
    <property type="match status" value="1"/>
</dbReference>
<dbReference type="PROSITE" id="PS50885">
    <property type="entry name" value="HAMP"/>
    <property type="match status" value="1"/>
</dbReference>
<evidence type="ECO:0000256" key="2">
    <source>
        <dbReference type="ARBA" id="ARBA00012438"/>
    </source>
</evidence>
<dbReference type="GO" id="GO:0000155">
    <property type="term" value="F:phosphorelay sensor kinase activity"/>
    <property type="evidence" value="ECO:0007669"/>
    <property type="project" value="InterPro"/>
</dbReference>
<organism evidence="11 12">
    <name type="scientific">Methanoculleus bourgensis</name>
    <dbReference type="NCBI Taxonomy" id="83986"/>
    <lineage>
        <taxon>Archaea</taxon>
        <taxon>Methanobacteriati</taxon>
        <taxon>Methanobacteriota</taxon>
        <taxon>Stenosarchaea group</taxon>
        <taxon>Methanomicrobia</taxon>
        <taxon>Methanomicrobiales</taxon>
        <taxon>Methanomicrobiaceae</taxon>
        <taxon>Methanoculleus</taxon>
    </lineage>
</organism>
<evidence type="ECO:0000313" key="12">
    <source>
        <dbReference type="Proteomes" id="UP000737555"/>
    </source>
</evidence>
<evidence type="ECO:0000256" key="8">
    <source>
        <dbReference type="ARBA" id="ARBA00023012"/>
    </source>
</evidence>
<dbReference type="PRINTS" id="PR00344">
    <property type="entry name" value="BCTRLSENSOR"/>
</dbReference>
<dbReference type="GO" id="GO:0030295">
    <property type="term" value="F:protein kinase activator activity"/>
    <property type="evidence" value="ECO:0007669"/>
    <property type="project" value="TreeGrafter"/>
</dbReference>
<dbReference type="Gene3D" id="1.10.287.130">
    <property type="match status" value="1"/>
</dbReference>
<evidence type="ECO:0000313" key="11">
    <source>
        <dbReference type="EMBL" id="NQS77963.1"/>
    </source>
</evidence>
<dbReference type="CDD" id="cd06225">
    <property type="entry name" value="HAMP"/>
    <property type="match status" value="1"/>
</dbReference>
<dbReference type="InterPro" id="IPR003660">
    <property type="entry name" value="HAMP_dom"/>
</dbReference>
<dbReference type="Pfam" id="PF00672">
    <property type="entry name" value="HAMP"/>
    <property type="match status" value="1"/>
</dbReference>
<accession>A0A8T7H0M8</accession>
<dbReference type="Gene3D" id="6.10.340.10">
    <property type="match status" value="1"/>
</dbReference>
<evidence type="ECO:0000259" key="9">
    <source>
        <dbReference type="PROSITE" id="PS50109"/>
    </source>
</evidence>
<dbReference type="GO" id="GO:0016020">
    <property type="term" value="C:membrane"/>
    <property type="evidence" value="ECO:0007669"/>
    <property type="project" value="InterPro"/>
</dbReference>
<dbReference type="PANTHER" id="PTHR42878">
    <property type="entry name" value="TWO-COMPONENT HISTIDINE KINASE"/>
    <property type="match status" value="1"/>
</dbReference>
<keyword evidence="8" id="KW-0902">Two-component regulatory system</keyword>
<name>A0A8T7H0M8_9EURY</name>
<dbReference type="GO" id="GO:0005524">
    <property type="term" value="F:ATP binding"/>
    <property type="evidence" value="ECO:0007669"/>
    <property type="project" value="UniProtKB-KW"/>
</dbReference>
<protein>
    <recommendedName>
        <fullName evidence="2">histidine kinase</fullName>
        <ecNumber evidence="2">2.7.13.3</ecNumber>
    </recommendedName>
</protein>
<dbReference type="GO" id="GO:0007234">
    <property type="term" value="P:osmosensory signaling via phosphorelay pathway"/>
    <property type="evidence" value="ECO:0007669"/>
    <property type="project" value="TreeGrafter"/>
</dbReference>
<proteinExistence type="predicted"/>
<evidence type="ECO:0000256" key="5">
    <source>
        <dbReference type="ARBA" id="ARBA00022741"/>
    </source>
</evidence>
<keyword evidence="4" id="KW-0808">Transferase</keyword>
<evidence type="ECO:0000259" key="10">
    <source>
        <dbReference type="PROSITE" id="PS50885"/>
    </source>
</evidence>
<gene>
    <name evidence="11" type="ORF">HQQ74_04530</name>
</gene>